<dbReference type="RefSeq" id="XP_012190396.1">
    <property type="nucleotide sequence ID" value="XM_012335006.1"/>
</dbReference>
<dbReference type="Proteomes" id="UP000014071">
    <property type="component" value="Unassembled WGS sequence"/>
</dbReference>
<feature type="compositionally biased region" description="Polar residues" evidence="1">
    <location>
        <begin position="70"/>
        <end position="80"/>
    </location>
</feature>
<evidence type="ECO:0000256" key="1">
    <source>
        <dbReference type="SAM" id="MobiDB-lite"/>
    </source>
</evidence>
<dbReference type="HOGENOM" id="CLU_2590774_0_0_1"/>
<evidence type="ECO:0000313" key="3">
    <source>
        <dbReference type="Proteomes" id="UP000014071"/>
    </source>
</evidence>
<keyword evidence="3" id="KW-1185">Reference proteome</keyword>
<sequence>MLTFAFISKLLLQPVIVVDKILPNTNASHETDRTLMREGNGGRCNAMKSFIVGEANRKQDPIDSQELGKRTSSCQEPPPV</sequence>
<organism evidence="2 3">
    <name type="scientific">Pseudozyma hubeiensis (strain SY62)</name>
    <name type="common">Yeast</name>
    <dbReference type="NCBI Taxonomy" id="1305764"/>
    <lineage>
        <taxon>Eukaryota</taxon>
        <taxon>Fungi</taxon>
        <taxon>Dikarya</taxon>
        <taxon>Basidiomycota</taxon>
        <taxon>Ustilaginomycotina</taxon>
        <taxon>Ustilaginomycetes</taxon>
        <taxon>Ustilaginales</taxon>
        <taxon>Ustilaginaceae</taxon>
        <taxon>Pseudozyma</taxon>
    </lineage>
</organism>
<name>R9P650_PSEHS</name>
<feature type="region of interest" description="Disordered" evidence="1">
    <location>
        <begin position="53"/>
        <end position="80"/>
    </location>
</feature>
<accession>R9P650</accession>
<reference evidence="3" key="1">
    <citation type="journal article" date="2013" name="Genome Announc.">
        <title>Draft genome sequence of the basidiomycetous yeast-like fungus Pseudozyma hubeiensis SY62, which produces an abundant amount of the biosurfactant mannosylerythritol lipids.</title>
        <authorList>
            <person name="Konishi M."/>
            <person name="Hatada Y."/>
            <person name="Horiuchi J."/>
        </authorList>
    </citation>
    <scope>NUCLEOTIDE SEQUENCE [LARGE SCALE GENOMIC DNA]</scope>
    <source>
        <strain evidence="3">SY62</strain>
    </source>
</reference>
<dbReference type="AlphaFoldDB" id="R9P650"/>
<protein>
    <submittedName>
        <fullName evidence="2">Uncharacterized protein</fullName>
    </submittedName>
</protein>
<proteinExistence type="predicted"/>
<gene>
    <name evidence="2" type="ORF">PHSY_004393</name>
</gene>
<feature type="compositionally biased region" description="Basic and acidic residues" evidence="1">
    <location>
        <begin position="55"/>
        <end position="69"/>
    </location>
</feature>
<dbReference type="EMBL" id="DF238806">
    <property type="protein sequence ID" value="GAC96809.1"/>
    <property type="molecule type" value="Genomic_DNA"/>
</dbReference>
<evidence type="ECO:0000313" key="2">
    <source>
        <dbReference type="EMBL" id="GAC96809.1"/>
    </source>
</evidence>
<dbReference type="GeneID" id="24109675"/>